<dbReference type="InterPro" id="IPR000905">
    <property type="entry name" value="Gcp-like_dom"/>
</dbReference>
<dbReference type="GO" id="GO:0005829">
    <property type="term" value="C:cytosol"/>
    <property type="evidence" value="ECO:0007669"/>
    <property type="project" value="TreeGrafter"/>
</dbReference>
<proteinExistence type="predicted"/>
<evidence type="ECO:0000259" key="1">
    <source>
        <dbReference type="Pfam" id="PF00814"/>
    </source>
</evidence>
<dbReference type="Proteomes" id="UP000053557">
    <property type="component" value="Unassembled WGS sequence"/>
</dbReference>
<sequence>MGERMVQVAMDTSTERLSVAVATEDGEVIAETTFAAARAHATCLHPVLEQLLRAVGRSASDVSGIAVGLGPGSYTGVRIAVSAAKAFAFARRIPVVGVSSLEAAARQTKRRTGVVAVAFDARRNAAYTGVYQAGMDWQPLKLETRAEYRETAAWMRAHLLAEGELTVVGDGAHALARELATLDIPCIEEGRAISIVYARDVLGAARAALLDARDWSEQEVIKRAHELVPRYLQLAQAEAATHPFGGVGHG</sequence>
<dbReference type="SUPFAM" id="SSF53067">
    <property type="entry name" value="Actin-like ATPase domain"/>
    <property type="match status" value="2"/>
</dbReference>
<name>A0A101XR27_9BACL</name>
<dbReference type="RefSeq" id="WP_067715360.1">
    <property type="nucleotide sequence ID" value="NZ_LPVJ01000030.1"/>
</dbReference>
<reference evidence="2 3" key="1">
    <citation type="submission" date="2015-12" db="EMBL/GenBank/DDBJ databases">
        <title>Draft genome sequence of Acidibacillus ferrooxidans ITV001, isolated from a chalcopyrite acid mine drainage site in Brazil.</title>
        <authorList>
            <person name="Dall'Agnol H."/>
            <person name="Nancucheo I."/>
            <person name="Johnson B."/>
            <person name="Oliveira R."/>
            <person name="Leite L."/>
            <person name="Pylro V."/>
            <person name="Nunes G.L."/>
            <person name="Tzotzos G."/>
            <person name="Fernandes G.R."/>
            <person name="Dutra J."/>
            <person name="Orellana S.C."/>
            <person name="Oliveira G."/>
        </authorList>
    </citation>
    <scope>NUCLEOTIDE SEQUENCE [LARGE SCALE GENOMIC DNA]</scope>
    <source>
        <strain evidence="3">ITV01</strain>
    </source>
</reference>
<dbReference type="Pfam" id="PF00814">
    <property type="entry name" value="TsaD"/>
    <property type="match status" value="1"/>
</dbReference>
<dbReference type="EMBL" id="LPVJ01000030">
    <property type="protein sequence ID" value="KUO95994.1"/>
    <property type="molecule type" value="Genomic_DNA"/>
</dbReference>
<dbReference type="Gene3D" id="3.30.420.40">
    <property type="match status" value="2"/>
</dbReference>
<feature type="domain" description="Gcp-like" evidence="1">
    <location>
        <begin position="36"/>
        <end position="132"/>
    </location>
</feature>
<dbReference type="NCBIfam" id="TIGR03725">
    <property type="entry name" value="T6A_YeaZ"/>
    <property type="match status" value="1"/>
</dbReference>
<dbReference type="InterPro" id="IPR022496">
    <property type="entry name" value="T6A_TsaB"/>
</dbReference>
<dbReference type="AlphaFoldDB" id="A0A101XR27"/>
<dbReference type="InterPro" id="IPR043129">
    <property type="entry name" value="ATPase_NBD"/>
</dbReference>
<accession>A0A101XR27</accession>
<dbReference type="PANTHER" id="PTHR11735:SF11">
    <property type="entry name" value="TRNA THREONYLCARBAMOYLADENOSINE BIOSYNTHESIS PROTEIN TSAB"/>
    <property type="match status" value="1"/>
</dbReference>
<keyword evidence="3" id="KW-1185">Reference proteome</keyword>
<organism evidence="2 3">
    <name type="scientific">Ferroacidibacillus organovorans</name>
    <dbReference type="NCBI Taxonomy" id="1765683"/>
    <lineage>
        <taxon>Bacteria</taxon>
        <taxon>Bacillati</taxon>
        <taxon>Bacillota</taxon>
        <taxon>Bacilli</taxon>
        <taxon>Bacillales</taxon>
        <taxon>Alicyclobacillaceae</taxon>
        <taxon>Ferroacidibacillus</taxon>
    </lineage>
</organism>
<protein>
    <recommendedName>
        <fullName evidence="1">Gcp-like domain-containing protein</fullName>
    </recommendedName>
</protein>
<dbReference type="PANTHER" id="PTHR11735">
    <property type="entry name" value="TRNA N6-ADENOSINE THREONYLCARBAMOYLTRANSFERASE"/>
    <property type="match status" value="1"/>
</dbReference>
<comment type="caution">
    <text evidence="2">The sequence shown here is derived from an EMBL/GenBank/DDBJ whole genome shotgun (WGS) entry which is preliminary data.</text>
</comment>
<dbReference type="OrthoDB" id="9784166at2"/>
<gene>
    <name evidence="2" type="ORF">ATW55_02645</name>
</gene>
<evidence type="ECO:0000313" key="2">
    <source>
        <dbReference type="EMBL" id="KUO95994.1"/>
    </source>
</evidence>
<dbReference type="GO" id="GO:0002949">
    <property type="term" value="P:tRNA threonylcarbamoyladenosine modification"/>
    <property type="evidence" value="ECO:0007669"/>
    <property type="project" value="InterPro"/>
</dbReference>
<evidence type="ECO:0000313" key="3">
    <source>
        <dbReference type="Proteomes" id="UP000053557"/>
    </source>
</evidence>